<evidence type="ECO:0000256" key="1">
    <source>
        <dbReference type="SAM" id="MobiDB-lite"/>
    </source>
</evidence>
<proteinExistence type="predicted"/>
<keyword evidence="4" id="KW-1185">Reference proteome</keyword>
<dbReference type="Proteomes" id="UP000291116">
    <property type="component" value="Unassembled WGS sequence"/>
</dbReference>
<evidence type="ECO:0000313" key="4">
    <source>
        <dbReference type="Proteomes" id="UP000291116"/>
    </source>
</evidence>
<gene>
    <name evidence="3" type="ORF">PSNMU_V1.4_AUG-EV-PASAV3_0060530</name>
</gene>
<keyword evidence="2" id="KW-1133">Transmembrane helix</keyword>
<protein>
    <recommendedName>
        <fullName evidence="5">Transmembrane protein</fullName>
    </recommendedName>
</protein>
<evidence type="ECO:0000313" key="3">
    <source>
        <dbReference type="EMBL" id="VEU39212.1"/>
    </source>
</evidence>
<keyword evidence="2" id="KW-0472">Membrane</keyword>
<feature type="transmembrane region" description="Helical" evidence="2">
    <location>
        <begin position="20"/>
        <end position="37"/>
    </location>
</feature>
<sequence>MSILITRVAAPDTHALGWQPLLLLFGFLCGTAEGLLLSSSSRHGANQYSCHRNSNSLFGSSPETATETGVVSVTLSDRFQHGRPCFRASAACCPGRRTIACGAKRDGGHDDNDDNECWFPFPEEENGEETAASAPASQSTTHTKSAGVDVSAKKIGPFEPPVPKAAVVLFSAGIAVLAIAFAFVSFWPLVGGFDVETFLALRGILDDGRTASGYYYGGGGTESSILELPPLSPAEQLVGAVFGPPPTPQVVR</sequence>
<feature type="region of interest" description="Disordered" evidence="1">
    <location>
        <begin position="120"/>
        <end position="146"/>
    </location>
</feature>
<feature type="transmembrane region" description="Helical" evidence="2">
    <location>
        <begin position="167"/>
        <end position="190"/>
    </location>
</feature>
<name>A0A448ZAX8_9STRA</name>
<reference evidence="3 4" key="1">
    <citation type="submission" date="2019-01" db="EMBL/GenBank/DDBJ databases">
        <authorList>
            <person name="Ferrante I. M."/>
        </authorList>
    </citation>
    <scope>NUCLEOTIDE SEQUENCE [LARGE SCALE GENOMIC DNA]</scope>
    <source>
        <strain evidence="3 4">B856</strain>
    </source>
</reference>
<accession>A0A448ZAX8</accession>
<organism evidence="3 4">
    <name type="scientific">Pseudo-nitzschia multistriata</name>
    <dbReference type="NCBI Taxonomy" id="183589"/>
    <lineage>
        <taxon>Eukaryota</taxon>
        <taxon>Sar</taxon>
        <taxon>Stramenopiles</taxon>
        <taxon>Ochrophyta</taxon>
        <taxon>Bacillariophyta</taxon>
        <taxon>Bacillariophyceae</taxon>
        <taxon>Bacillariophycidae</taxon>
        <taxon>Bacillariales</taxon>
        <taxon>Bacillariaceae</taxon>
        <taxon>Pseudo-nitzschia</taxon>
    </lineage>
</organism>
<feature type="compositionally biased region" description="Low complexity" evidence="1">
    <location>
        <begin position="130"/>
        <end position="143"/>
    </location>
</feature>
<evidence type="ECO:0008006" key="5">
    <source>
        <dbReference type="Google" id="ProtNLM"/>
    </source>
</evidence>
<dbReference type="AlphaFoldDB" id="A0A448ZAX8"/>
<evidence type="ECO:0000256" key="2">
    <source>
        <dbReference type="SAM" id="Phobius"/>
    </source>
</evidence>
<dbReference type="EMBL" id="CAACVS010000210">
    <property type="protein sequence ID" value="VEU39212.1"/>
    <property type="molecule type" value="Genomic_DNA"/>
</dbReference>
<keyword evidence="2" id="KW-0812">Transmembrane</keyword>
<dbReference type="OrthoDB" id="48750at2759"/>